<proteinExistence type="predicted"/>
<dbReference type="PANTHER" id="PTHR45770">
    <property type="entry name" value="ATP-DEPENDENT 6-PHOSPHOFRUCTOKINASE 1"/>
    <property type="match status" value="1"/>
</dbReference>
<accession>A0A5A8C618</accession>
<evidence type="ECO:0000256" key="7">
    <source>
        <dbReference type="ARBA" id="ARBA00022842"/>
    </source>
</evidence>
<dbReference type="InterPro" id="IPR035966">
    <property type="entry name" value="PKF_sf"/>
</dbReference>
<evidence type="ECO:0000256" key="6">
    <source>
        <dbReference type="ARBA" id="ARBA00022840"/>
    </source>
</evidence>
<dbReference type="Proteomes" id="UP000322899">
    <property type="component" value="Unassembled WGS sequence"/>
</dbReference>
<dbReference type="InterPro" id="IPR050929">
    <property type="entry name" value="PFKA"/>
</dbReference>
<dbReference type="UniPathway" id="UPA00109">
    <property type="reaction ID" value="UER00182"/>
</dbReference>
<dbReference type="EMBL" id="VLTO01000005">
    <property type="protein sequence ID" value="KAA0177182.1"/>
    <property type="molecule type" value="Genomic_DNA"/>
</dbReference>
<dbReference type="GO" id="GO:0006002">
    <property type="term" value="P:fructose 6-phosphate metabolic process"/>
    <property type="evidence" value="ECO:0007669"/>
    <property type="project" value="InterPro"/>
</dbReference>
<evidence type="ECO:0000313" key="17">
    <source>
        <dbReference type="Proteomes" id="UP000324907"/>
    </source>
</evidence>
<gene>
    <name evidence="14" type="ORF">FNF27_01512</name>
    <name evidence="13" type="ORF">FNF28_02956</name>
    <name evidence="11" type="ORF">FNF29_07399</name>
    <name evidence="12" type="ORF">FNF31_06264</name>
</gene>
<keyword evidence="16" id="KW-1185">Reference proteome</keyword>
<evidence type="ECO:0000256" key="9">
    <source>
        <dbReference type="ARBA" id="ARBA00048070"/>
    </source>
</evidence>
<dbReference type="EMBL" id="VLTM01000092">
    <property type="protein sequence ID" value="KAA0154609.1"/>
    <property type="molecule type" value="Genomic_DNA"/>
</dbReference>
<dbReference type="AlphaFoldDB" id="A0A5A8C618"/>
<dbReference type="Gene3D" id="3.40.50.450">
    <property type="match status" value="1"/>
</dbReference>
<dbReference type="GO" id="GO:0046872">
    <property type="term" value="F:metal ion binding"/>
    <property type="evidence" value="ECO:0007669"/>
    <property type="project" value="UniProtKB-KW"/>
</dbReference>
<dbReference type="GO" id="GO:0003872">
    <property type="term" value="F:6-phosphofructokinase activity"/>
    <property type="evidence" value="ECO:0007669"/>
    <property type="project" value="UniProtKB-EC"/>
</dbReference>
<evidence type="ECO:0000256" key="5">
    <source>
        <dbReference type="ARBA" id="ARBA00022777"/>
    </source>
</evidence>
<dbReference type="GO" id="GO:0005524">
    <property type="term" value="F:ATP binding"/>
    <property type="evidence" value="ECO:0007669"/>
    <property type="project" value="UniProtKB-KW"/>
</dbReference>
<dbReference type="Proteomes" id="UP000324907">
    <property type="component" value="Unassembled WGS sequence"/>
</dbReference>
<keyword evidence="4" id="KW-0547">Nucleotide-binding</keyword>
<dbReference type="PIRSF" id="PIRSF000534">
    <property type="entry name" value="PPi_PFK_TP0108"/>
    <property type="match status" value="1"/>
</dbReference>
<keyword evidence="6" id="KW-0067">ATP-binding</keyword>
<comment type="caution">
    <text evidence="11">The sequence shown here is derived from an EMBL/GenBank/DDBJ whole genome shotgun (WGS) entry which is preliminary data.</text>
</comment>
<dbReference type="InterPro" id="IPR012004">
    <property type="entry name" value="PyroP-dep_PFK_TP0108"/>
</dbReference>
<evidence type="ECO:0000256" key="1">
    <source>
        <dbReference type="ARBA" id="ARBA00001946"/>
    </source>
</evidence>
<keyword evidence="7" id="KW-0460">Magnesium</keyword>
<dbReference type="NCBIfam" id="NF005301">
    <property type="entry name" value="PRK06830.1"/>
    <property type="match status" value="1"/>
</dbReference>
<dbReference type="Proteomes" id="UP000323011">
    <property type="component" value="Unassembled WGS sequence"/>
</dbReference>
<dbReference type="OMA" id="ERMGINM"/>
<keyword evidence="2" id="KW-0808">Transferase</keyword>
<comment type="catalytic activity">
    <reaction evidence="9">
        <text>beta-D-fructose 6-phosphate + ATP = beta-D-fructose 1,6-bisphosphate + ADP + H(+)</text>
        <dbReference type="Rhea" id="RHEA:16109"/>
        <dbReference type="ChEBI" id="CHEBI:15378"/>
        <dbReference type="ChEBI" id="CHEBI:30616"/>
        <dbReference type="ChEBI" id="CHEBI:32966"/>
        <dbReference type="ChEBI" id="CHEBI:57634"/>
        <dbReference type="ChEBI" id="CHEBI:456216"/>
        <dbReference type="EC" id="2.7.1.11"/>
    </reaction>
</comment>
<reference evidence="15 16" key="1">
    <citation type="submission" date="2019-07" db="EMBL/GenBank/DDBJ databases">
        <title>Genomes of Cafeteria roenbergensis.</title>
        <authorList>
            <person name="Fischer M.G."/>
            <person name="Hackl T."/>
            <person name="Roman M."/>
        </authorList>
    </citation>
    <scope>NUCLEOTIDE SEQUENCE [LARGE SCALE GENOMIC DNA]</scope>
    <source>
        <strain evidence="11 16">BVI</strain>
        <strain evidence="12 18">Cflag</strain>
        <strain evidence="14 15">E4-10P</strain>
        <strain evidence="13 17">RCC970-E3</strain>
    </source>
</reference>
<evidence type="ECO:0000313" key="14">
    <source>
        <dbReference type="EMBL" id="KAA0177182.1"/>
    </source>
</evidence>
<evidence type="ECO:0000256" key="2">
    <source>
        <dbReference type="ARBA" id="ARBA00022679"/>
    </source>
</evidence>
<dbReference type="Pfam" id="PF00365">
    <property type="entry name" value="PFK"/>
    <property type="match status" value="1"/>
</dbReference>
<feature type="domain" description="Phosphofructokinase" evidence="10">
    <location>
        <begin position="98"/>
        <end position="451"/>
    </location>
</feature>
<dbReference type="EMBL" id="VLTL01000036">
    <property type="protein sequence ID" value="KAA0167033.1"/>
    <property type="molecule type" value="Genomic_DNA"/>
</dbReference>
<evidence type="ECO:0000256" key="8">
    <source>
        <dbReference type="ARBA" id="ARBA00023152"/>
    </source>
</evidence>
<evidence type="ECO:0000313" key="13">
    <source>
        <dbReference type="EMBL" id="KAA0167033.1"/>
    </source>
</evidence>
<keyword evidence="8" id="KW-0324">Glycolysis</keyword>
<comment type="cofactor">
    <cofactor evidence="1">
        <name>Mg(2+)</name>
        <dbReference type="ChEBI" id="CHEBI:18420"/>
    </cofactor>
</comment>
<dbReference type="InterPro" id="IPR000023">
    <property type="entry name" value="Phosphofructokinase_dom"/>
</dbReference>
<keyword evidence="5" id="KW-0418">Kinase</keyword>
<evidence type="ECO:0000256" key="3">
    <source>
        <dbReference type="ARBA" id="ARBA00022723"/>
    </source>
</evidence>
<dbReference type="OrthoDB" id="537915at2759"/>
<evidence type="ECO:0000313" key="12">
    <source>
        <dbReference type="EMBL" id="KAA0154609.1"/>
    </source>
</evidence>
<evidence type="ECO:0000313" key="16">
    <source>
        <dbReference type="Proteomes" id="UP000323011"/>
    </source>
</evidence>
<dbReference type="EMBL" id="VLTN01000068">
    <property type="protein sequence ID" value="KAA0147331.1"/>
    <property type="molecule type" value="Genomic_DNA"/>
</dbReference>
<dbReference type="SUPFAM" id="SSF53784">
    <property type="entry name" value="Phosphofructokinase"/>
    <property type="match status" value="1"/>
</dbReference>
<evidence type="ECO:0000256" key="4">
    <source>
        <dbReference type="ARBA" id="ARBA00022741"/>
    </source>
</evidence>
<dbReference type="PRINTS" id="PR00476">
    <property type="entry name" value="PHFRCTKINASE"/>
</dbReference>
<organism evidence="11 16">
    <name type="scientific">Cafeteria roenbergensis</name>
    <name type="common">Marine flagellate</name>
    <dbReference type="NCBI Taxonomy" id="33653"/>
    <lineage>
        <taxon>Eukaryota</taxon>
        <taxon>Sar</taxon>
        <taxon>Stramenopiles</taxon>
        <taxon>Bigyra</taxon>
        <taxon>Opalozoa</taxon>
        <taxon>Bicosoecida</taxon>
        <taxon>Cafeteriaceae</taxon>
        <taxon>Cafeteria</taxon>
    </lineage>
</organism>
<dbReference type="Proteomes" id="UP000325113">
    <property type="component" value="Unassembled WGS sequence"/>
</dbReference>
<sequence length="522" mass="54808">MPWDKHGIDRTIELGEFEDRPEFAISTVRVLRTPRLQDTFPELDVRAANSSQRLSHLLKAEYAILGDIVRKVGHAPVTRAYVRAGPRPKLFFDPRKVRAGIMTVGGLCPGLNNVIRELTSTLINVYEVAEVLGLRDGLWGLHSDEPDEALRLTLDRVCGIHLCGGSILGSARGGLSPELLPAAVEGIRRRRLDMVFIIGGDGTHRAAGVLSAALREAKVPCAVVCIPKTIDNDIDIIDRSFGFSTAVAEALTAISSAKTEAKAAPGGVGIVKLMGRNAGFIAAHAVLACGVVDACLTPEVPVVLAGKDGLLPHLHRTVRKNGHAVIVVAEGAGQTIANSDASAFTEAGKAYAAALAEGSDLATAAAKSAVLSPGAATGSEAAAEGERDQGGHAKLLPIAKFMKSAVEAFFKGVDEEVNVKLIDPSYIIRSVPASANDALYCLLLGQNAVHAAMAGFTEISLGLCNNRMVLLPITAIVENSPRVMDPLGRTWERVVSCTGQPNTAERLTVGGGAGAITGRTIF</sequence>
<protein>
    <recommendedName>
        <fullName evidence="10">Phosphofructokinase domain-containing protein</fullName>
    </recommendedName>
</protein>
<evidence type="ECO:0000259" key="10">
    <source>
        <dbReference type="Pfam" id="PF00365"/>
    </source>
</evidence>
<keyword evidence="3" id="KW-0479">Metal-binding</keyword>
<evidence type="ECO:0000313" key="11">
    <source>
        <dbReference type="EMBL" id="KAA0147331.1"/>
    </source>
</evidence>
<dbReference type="GO" id="GO:0005737">
    <property type="term" value="C:cytoplasm"/>
    <property type="evidence" value="ECO:0007669"/>
    <property type="project" value="UniProtKB-ARBA"/>
</dbReference>
<evidence type="ECO:0000313" key="15">
    <source>
        <dbReference type="Proteomes" id="UP000322899"/>
    </source>
</evidence>
<dbReference type="InterPro" id="IPR022953">
    <property type="entry name" value="ATP_PFK"/>
</dbReference>
<evidence type="ECO:0000313" key="18">
    <source>
        <dbReference type="Proteomes" id="UP000325113"/>
    </source>
</evidence>
<name>A0A5A8C618_CAFRO</name>